<protein>
    <submittedName>
        <fullName evidence="1">Unannotated protein</fullName>
    </submittedName>
</protein>
<name>A0A6J6YQM3_9ZZZZ</name>
<evidence type="ECO:0000313" key="1">
    <source>
        <dbReference type="EMBL" id="CAB4811791.1"/>
    </source>
</evidence>
<gene>
    <name evidence="1" type="ORF">UFOPK3124_00451</name>
</gene>
<dbReference type="GO" id="GO:0016539">
    <property type="term" value="P:intein-mediated protein splicing"/>
    <property type="evidence" value="ECO:0007669"/>
    <property type="project" value="InterPro"/>
</dbReference>
<reference evidence="1" key="1">
    <citation type="submission" date="2020-05" db="EMBL/GenBank/DDBJ databases">
        <authorList>
            <person name="Chiriac C."/>
            <person name="Salcher M."/>
            <person name="Ghai R."/>
            <person name="Kavagutti S V."/>
        </authorList>
    </citation>
    <scope>NUCLEOTIDE SEQUENCE</scope>
</reference>
<dbReference type="InterPro" id="IPR036844">
    <property type="entry name" value="Hint_dom_sf"/>
</dbReference>
<dbReference type="AlphaFoldDB" id="A0A6J6YQM3"/>
<accession>A0A6J6YQM3</accession>
<dbReference type="Pfam" id="PF07591">
    <property type="entry name" value="PT-HINT"/>
    <property type="match status" value="1"/>
</dbReference>
<organism evidence="1">
    <name type="scientific">freshwater metagenome</name>
    <dbReference type="NCBI Taxonomy" id="449393"/>
    <lineage>
        <taxon>unclassified sequences</taxon>
        <taxon>metagenomes</taxon>
        <taxon>ecological metagenomes</taxon>
    </lineage>
</organism>
<sequence>MVMGLGGREIETTPEHPFWVRDKGWTAAKAIEPGDELRSHDGQWIPLDSRYITDNIVTVYNMRVAEDHTYFVGSPLWGFTVWAHNMCVQDLVDSQRKVTKGKWGAVIDYKSGPQRAIDHIKSGHFYNSRSNLNSSRFSESNSSVSRVKTLVDEAIAKGIHSTKSTAYSVVYRFNNKIGTDLMGRKSNTIQIFVDKTGNILNAYPIENFMS</sequence>
<dbReference type="Gene3D" id="2.170.16.10">
    <property type="entry name" value="Hedgehog/Intein (Hint) domain"/>
    <property type="match status" value="1"/>
</dbReference>
<dbReference type="PROSITE" id="PS50817">
    <property type="entry name" value="INTEIN_N_TER"/>
    <property type="match status" value="1"/>
</dbReference>
<dbReference type="SUPFAM" id="SSF51294">
    <property type="entry name" value="Hedgehog/intein (Hint) domain"/>
    <property type="match status" value="1"/>
</dbReference>
<dbReference type="CDD" id="cd00081">
    <property type="entry name" value="Hint"/>
    <property type="match status" value="1"/>
</dbReference>
<proteinExistence type="predicted"/>
<dbReference type="EMBL" id="CAFAAY010000020">
    <property type="protein sequence ID" value="CAB4811791.1"/>
    <property type="molecule type" value="Genomic_DNA"/>
</dbReference>
<dbReference type="InterPro" id="IPR006141">
    <property type="entry name" value="Intein_N"/>
</dbReference>